<evidence type="ECO:0000313" key="13">
    <source>
        <dbReference type="EMBL" id="TDH72552.1"/>
    </source>
</evidence>
<evidence type="ECO:0000256" key="6">
    <source>
        <dbReference type="ARBA" id="ARBA00022968"/>
    </source>
</evidence>
<dbReference type="Proteomes" id="UP000294530">
    <property type="component" value="Unassembled WGS sequence"/>
</dbReference>
<comment type="similarity">
    <text evidence="3">Belongs to the MNN1/MNT family.</text>
</comment>
<evidence type="ECO:0000256" key="2">
    <source>
        <dbReference type="ARBA" id="ARBA00004606"/>
    </source>
</evidence>
<dbReference type="PANTHER" id="PTHR31646:SF1">
    <property type="entry name" value="ALPHA-1,2-MANNOSYLTRANSFERASE MNN2"/>
    <property type="match status" value="1"/>
</dbReference>
<evidence type="ECO:0000256" key="4">
    <source>
        <dbReference type="ARBA" id="ARBA00022679"/>
    </source>
</evidence>
<keyword evidence="9" id="KW-0472">Membrane</keyword>
<keyword evidence="8" id="KW-0333">Golgi apparatus</keyword>
<evidence type="ECO:0000313" key="12">
    <source>
        <dbReference type="EMBL" id="TDH70475.1"/>
    </source>
</evidence>
<dbReference type="PANTHER" id="PTHR31646">
    <property type="entry name" value="ALPHA-1,2-MANNOSYLTRANSFERASE MNN2"/>
    <property type="match status" value="1"/>
</dbReference>
<comment type="subcellular location">
    <subcellularLocation>
        <location evidence="10">Endomembrane system</location>
        <topology evidence="10">Single-pass membrane protein</topology>
    </subcellularLocation>
    <subcellularLocation>
        <location evidence="1">Golgi apparatus membrane</location>
    </subcellularLocation>
    <subcellularLocation>
        <location evidence="2">Membrane</location>
        <topology evidence="2">Single-pass type II membrane protein</topology>
    </subcellularLocation>
</comment>
<evidence type="ECO:0000313" key="14">
    <source>
        <dbReference type="Proteomes" id="UP000294530"/>
    </source>
</evidence>
<evidence type="ECO:0000256" key="10">
    <source>
        <dbReference type="ARBA" id="ARBA00037847"/>
    </source>
</evidence>
<evidence type="ECO:0000313" key="11">
    <source>
        <dbReference type="EMBL" id="TDH66481.1"/>
    </source>
</evidence>
<dbReference type="GO" id="GO:0046354">
    <property type="term" value="P:mannan biosynthetic process"/>
    <property type="evidence" value="ECO:0007669"/>
    <property type="project" value="TreeGrafter"/>
</dbReference>
<dbReference type="AlphaFoldDB" id="A0A976ICC8"/>
<dbReference type="GeneID" id="94344129"/>
<keyword evidence="7" id="KW-1133">Transmembrane helix</keyword>
<evidence type="ECO:0000256" key="8">
    <source>
        <dbReference type="ARBA" id="ARBA00023034"/>
    </source>
</evidence>
<proteinExistence type="inferred from homology"/>
<dbReference type="GO" id="GO:0000139">
    <property type="term" value="C:Golgi membrane"/>
    <property type="evidence" value="ECO:0007669"/>
    <property type="project" value="UniProtKB-SubCell"/>
</dbReference>
<dbReference type="RefSeq" id="XP_067819974.1">
    <property type="nucleotide sequence ID" value="XM_067958458.1"/>
</dbReference>
<keyword evidence="14" id="KW-1185">Reference proteome</keyword>
<evidence type="ECO:0000256" key="3">
    <source>
        <dbReference type="ARBA" id="ARBA00009105"/>
    </source>
</evidence>
<sequence>MVVYPKIVPSAYASIRALREVLLCSLPIELWYRKKEMDAAPYSMAPLRQLAQVHRNVTFREIINKKAIGFDAKVFAIYHSHFDSILFLDSDNVPVRDPSFLFESQEFTDTGAIFWPDFWHPKHSIFNIHSQSLLWELLDQAFVDMFEQESGQLVIDRRRHGAALELVKFYSFHTPNFFKNLKLVHGDKDLFRLAWLKLKLPFYMIDVPPAVAGKAINNSFCGIAMAQHDIYGDVLFLHRNTRKLTGELKRVHPKTATSLPVTPERLLSQSNERVIHTIEETREKLKKASISLMPTLDIPEVDGYPDAIYWTHLLSFRTAPERNHYKIDVHVALDGFPKGQTCYGVVDMMMKNKYFYFQPFANLSFSNLETDLRRYAMNAAQITRTNKKEPNDLVN</sequence>
<dbReference type="EMBL" id="SHOA02000037">
    <property type="protein sequence ID" value="TDH72552.1"/>
    <property type="molecule type" value="Genomic_DNA"/>
</dbReference>
<evidence type="ECO:0000256" key="1">
    <source>
        <dbReference type="ARBA" id="ARBA00004394"/>
    </source>
</evidence>
<keyword evidence="4" id="KW-0808">Transferase</keyword>
<name>A0A976ICC8_BRELC</name>
<keyword evidence="6" id="KW-0735">Signal-anchor</keyword>
<reference evidence="11 14" key="1">
    <citation type="journal article" date="2021" name="Genome Biol.">
        <title>AFLAP: assembly-free linkage analysis pipeline using k-mers from genome sequencing data.</title>
        <authorList>
            <person name="Fletcher K."/>
            <person name="Zhang L."/>
            <person name="Gil J."/>
            <person name="Han R."/>
            <person name="Cavanaugh K."/>
            <person name="Michelmore R."/>
        </authorList>
    </citation>
    <scope>NUCLEOTIDE SEQUENCE [LARGE SCALE GENOMIC DNA]</scope>
    <source>
        <strain evidence="11 14">SF5</strain>
    </source>
</reference>
<evidence type="ECO:0000256" key="7">
    <source>
        <dbReference type="ARBA" id="ARBA00022989"/>
    </source>
</evidence>
<reference evidence="11" key="2">
    <citation type="submission" date="2021-07" db="EMBL/GenBank/DDBJ databases">
        <authorList>
            <person name="Fletcher K."/>
        </authorList>
    </citation>
    <scope>NUCLEOTIDE SEQUENCE</scope>
    <source>
        <strain evidence="11">SF5</strain>
    </source>
</reference>
<dbReference type="OrthoDB" id="430354at2759"/>
<protein>
    <recommendedName>
        <fullName evidence="15">Mannosyltransferase</fullName>
    </recommendedName>
</protein>
<comment type="caution">
    <text evidence="11">The sequence shown here is derived from an EMBL/GenBank/DDBJ whole genome shotgun (WGS) entry which is preliminary data.</text>
</comment>
<dbReference type="EMBL" id="SHOA02000014">
    <property type="protein sequence ID" value="TDH70475.1"/>
    <property type="molecule type" value="Genomic_DNA"/>
</dbReference>
<evidence type="ECO:0000256" key="5">
    <source>
        <dbReference type="ARBA" id="ARBA00022692"/>
    </source>
</evidence>
<organism evidence="11 14">
    <name type="scientific">Bremia lactucae</name>
    <name type="common">Lettuce downy mildew</name>
    <dbReference type="NCBI Taxonomy" id="4779"/>
    <lineage>
        <taxon>Eukaryota</taxon>
        <taxon>Sar</taxon>
        <taxon>Stramenopiles</taxon>
        <taxon>Oomycota</taxon>
        <taxon>Peronosporomycetes</taxon>
        <taxon>Peronosporales</taxon>
        <taxon>Peronosporaceae</taxon>
        <taxon>Bremia</taxon>
    </lineage>
</organism>
<gene>
    <name evidence="12" type="ORF">CCR75_000350</name>
    <name evidence="13" type="ORF">CCR75_003270</name>
    <name evidence="11" type="ORF">CCR75_005781</name>
</gene>
<dbReference type="InterPro" id="IPR029044">
    <property type="entry name" value="Nucleotide-diphossugar_trans"/>
</dbReference>
<dbReference type="InterPro" id="IPR022751">
    <property type="entry name" value="Alpha_mannosyltransferase"/>
</dbReference>
<evidence type="ECO:0000256" key="9">
    <source>
        <dbReference type="ARBA" id="ARBA00023136"/>
    </source>
</evidence>
<dbReference type="GO" id="GO:0000026">
    <property type="term" value="F:alpha-1,2-mannosyltransferase activity"/>
    <property type="evidence" value="ECO:0007669"/>
    <property type="project" value="TreeGrafter"/>
</dbReference>
<keyword evidence="5" id="KW-0812">Transmembrane</keyword>
<dbReference type="Pfam" id="PF11051">
    <property type="entry name" value="Mannosyl_trans3"/>
    <property type="match status" value="1"/>
</dbReference>
<dbReference type="SUPFAM" id="SSF53448">
    <property type="entry name" value="Nucleotide-diphospho-sugar transferases"/>
    <property type="match status" value="1"/>
</dbReference>
<evidence type="ECO:0008006" key="15">
    <source>
        <dbReference type="Google" id="ProtNLM"/>
    </source>
</evidence>
<accession>A0A976ICC8</accession>
<dbReference type="EMBL" id="SHOA02000017">
    <property type="protein sequence ID" value="TDH66481.1"/>
    <property type="molecule type" value="Genomic_DNA"/>
</dbReference>
<dbReference type="KEGG" id="blac:94344129"/>